<evidence type="ECO:0000313" key="1">
    <source>
        <dbReference type="EMBL" id="WJZ95471.1"/>
    </source>
</evidence>
<evidence type="ECO:0000313" key="2">
    <source>
        <dbReference type="Proteomes" id="UP001227230"/>
    </source>
</evidence>
<dbReference type="PANTHER" id="PTHR11439:SF517">
    <property type="entry name" value="CYSTEINE-RICH RLK (RECEPTOR-LIKE PROTEIN KINASE) 8"/>
    <property type="match status" value="1"/>
</dbReference>
<dbReference type="Proteomes" id="UP001227230">
    <property type="component" value="Chromosome 9"/>
</dbReference>
<protein>
    <recommendedName>
        <fullName evidence="3">Retrovirus-related Pol polyprotein from transposon TNT 1-94</fullName>
    </recommendedName>
</protein>
<dbReference type="EMBL" id="CP126656">
    <property type="protein sequence ID" value="WJZ95471.1"/>
    <property type="molecule type" value="Genomic_DNA"/>
</dbReference>
<evidence type="ECO:0008006" key="3">
    <source>
        <dbReference type="Google" id="ProtNLM"/>
    </source>
</evidence>
<reference evidence="1 2" key="1">
    <citation type="journal article" date="2023" name="Hortic Res">
        <title>The complete reference genome for grapevine (Vitis vinifera L.) genetics and breeding.</title>
        <authorList>
            <person name="Shi X."/>
            <person name="Cao S."/>
            <person name="Wang X."/>
            <person name="Huang S."/>
            <person name="Wang Y."/>
            <person name="Liu Z."/>
            <person name="Liu W."/>
            <person name="Leng X."/>
            <person name="Peng Y."/>
            <person name="Wang N."/>
            <person name="Wang Y."/>
            <person name="Ma Z."/>
            <person name="Xu X."/>
            <person name="Zhang F."/>
            <person name="Xue H."/>
            <person name="Zhong H."/>
            <person name="Wang Y."/>
            <person name="Zhang K."/>
            <person name="Velt A."/>
            <person name="Avia K."/>
            <person name="Holtgrawe D."/>
            <person name="Grimplet J."/>
            <person name="Matus J.T."/>
            <person name="Ware D."/>
            <person name="Wu X."/>
            <person name="Wang H."/>
            <person name="Liu C."/>
            <person name="Fang Y."/>
            <person name="Rustenholz C."/>
            <person name="Cheng Z."/>
            <person name="Xiao H."/>
            <person name="Zhou Y."/>
        </authorList>
    </citation>
    <scope>NUCLEOTIDE SEQUENCE [LARGE SCALE GENOMIC DNA]</scope>
    <source>
        <strain evidence="2">cv. Pinot noir / PN40024</strain>
        <tissue evidence="1">Leaf</tissue>
    </source>
</reference>
<dbReference type="CDD" id="cd09272">
    <property type="entry name" value="RNase_HI_RT_Ty1"/>
    <property type="match status" value="1"/>
</dbReference>
<keyword evidence="2" id="KW-1185">Reference proteome</keyword>
<dbReference type="PANTHER" id="PTHR11439">
    <property type="entry name" value="GAG-POL-RELATED RETROTRANSPOSON"/>
    <property type="match status" value="1"/>
</dbReference>
<proteinExistence type="predicted"/>
<sequence>MLSLGAVSWSSKEQPVVSLSTTEVEFIAATSCACQAIWLRRIFEGLSHAQHDSTTVYCDNSSAIKLSKNLVMHGRCKHIDVCFHFLRELTKDGIVEMVHCHT</sequence>
<gene>
    <name evidence="1" type="ORF">VitviT2T_014239</name>
</gene>
<name>A0ABY9CLT3_VITVI</name>
<accession>A0ABY9CLT3</accession>
<organism evidence="1 2">
    <name type="scientific">Vitis vinifera</name>
    <name type="common">Grape</name>
    <dbReference type="NCBI Taxonomy" id="29760"/>
    <lineage>
        <taxon>Eukaryota</taxon>
        <taxon>Viridiplantae</taxon>
        <taxon>Streptophyta</taxon>
        <taxon>Embryophyta</taxon>
        <taxon>Tracheophyta</taxon>
        <taxon>Spermatophyta</taxon>
        <taxon>Magnoliopsida</taxon>
        <taxon>eudicotyledons</taxon>
        <taxon>Gunneridae</taxon>
        <taxon>Pentapetalae</taxon>
        <taxon>rosids</taxon>
        <taxon>Vitales</taxon>
        <taxon>Vitaceae</taxon>
        <taxon>Viteae</taxon>
        <taxon>Vitis</taxon>
    </lineage>
</organism>